<dbReference type="Proteomes" id="UP001595705">
    <property type="component" value="Unassembled WGS sequence"/>
</dbReference>
<protein>
    <submittedName>
        <fullName evidence="2">YdcH family protein</fullName>
    </submittedName>
</protein>
<name>A0ABV7XK40_9GAMM</name>
<evidence type="ECO:0000313" key="3">
    <source>
        <dbReference type="Proteomes" id="UP001595705"/>
    </source>
</evidence>
<evidence type="ECO:0000256" key="1">
    <source>
        <dbReference type="SAM" id="Coils"/>
    </source>
</evidence>
<proteinExistence type="predicted"/>
<comment type="caution">
    <text evidence="2">The sequence shown here is derived from an EMBL/GenBank/DDBJ whole genome shotgun (WGS) entry which is preliminary data.</text>
</comment>
<organism evidence="2 3">
    <name type="scientific">Luteimonas soli</name>
    <dbReference type="NCBI Taxonomy" id="1648966"/>
    <lineage>
        <taxon>Bacteria</taxon>
        <taxon>Pseudomonadati</taxon>
        <taxon>Pseudomonadota</taxon>
        <taxon>Gammaproteobacteria</taxon>
        <taxon>Lysobacterales</taxon>
        <taxon>Lysobacteraceae</taxon>
        <taxon>Luteimonas</taxon>
    </lineage>
</organism>
<reference evidence="3" key="1">
    <citation type="journal article" date="2019" name="Int. J. Syst. Evol. Microbiol.">
        <title>The Global Catalogue of Microorganisms (GCM) 10K type strain sequencing project: providing services to taxonomists for standard genome sequencing and annotation.</title>
        <authorList>
            <consortium name="The Broad Institute Genomics Platform"/>
            <consortium name="The Broad Institute Genome Sequencing Center for Infectious Disease"/>
            <person name="Wu L."/>
            <person name="Ma J."/>
        </authorList>
    </citation>
    <scope>NUCLEOTIDE SEQUENCE [LARGE SCALE GENOMIC DNA]</scope>
    <source>
        <strain evidence="3">KCTC 42441</strain>
    </source>
</reference>
<gene>
    <name evidence="2" type="ORF">ACFONC_08030</name>
</gene>
<sequence length="60" mass="7006">MNQQLVELKLEHRDLDLAIARLQADIQADELTVKRMKKRKLQLKDQIARLESDLIPDEPA</sequence>
<keyword evidence="1" id="KW-0175">Coiled coil</keyword>
<accession>A0ABV7XK40</accession>
<dbReference type="EMBL" id="JBHRYA010000007">
    <property type="protein sequence ID" value="MFC3716096.1"/>
    <property type="molecule type" value="Genomic_DNA"/>
</dbReference>
<dbReference type="InterPro" id="IPR007420">
    <property type="entry name" value="DUF465"/>
</dbReference>
<dbReference type="InterPro" id="IPR038444">
    <property type="entry name" value="DUF465_sf"/>
</dbReference>
<dbReference type="Pfam" id="PF04325">
    <property type="entry name" value="DUF465"/>
    <property type="match status" value="1"/>
</dbReference>
<keyword evidence="3" id="KW-1185">Reference proteome</keyword>
<dbReference type="Gene3D" id="6.10.280.50">
    <property type="match status" value="1"/>
</dbReference>
<feature type="coiled-coil region" evidence="1">
    <location>
        <begin position="5"/>
        <end position="53"/>
    </location>
</feature>
<evidence type="ECO:0000313" key="2">
    <source>
        <dbReference type="EMBL" id="MFC3716096.1"/>
    </source>
</evidence>
<dbReference type="RefSeq" id="WP_386743213.1">
    <property type="nucleotide sequence ID" value="NZ_JBHRYA010000007.1"/>
</dbReference>